<feature type="region of interest" description="Disordered" evidence="1">
    <location>
        <begin position="1"/>
        <end position="32"/>
    </location>
</feature>
<keyword evidence="2" id="KW-0472">Membrane</keyword>
<feature type="transmembrane region" description="Helical" evidence="2">
    <location>
        <begin position="236"/>
        <end position="258"/>
    </location>
</feature>
<gene>
    <name evidence="3" type="ORF">GCM10025875_07600</name>
</gene>
<organism evidence="3 4">
    <name type="scientific">Litorihabitans aurantiacus</name>
    <dbReference type="NCBI Taxonomy" id="1930061"/>
    <lineage>
        <taxon>Bacteria</taxon>
        <taxon>Bacillati</taxon>
        <taxon>Actinomycetota</taxon>
        <taxon>Actinomycetes</taxon>
        <taxon>Micrococcales</taxon>
        <taxon>Beutenbergiaceae</taxon>
        <taxon>Litorihabitans</taxon>
    </lineage>
</organism>
<evidence type="ECO:0000256" key="2">
    <source>
        <dbReference type="SAM" id="Phobius"/>
    </source>
</evidence>
<reference evidence="3" key="1">
    <citation type="journal article" date="2014" name="Int. J. Syst. Evol. Microbiol.">
        <title>Complete genome sequence of Corynebacterium casei LMG S-19264T (=DSM 44701T), isolated from a smear-ripened cheese.</title>
        <authorList>
            <consortium name="US DOE Joint Genome Institute (JGI-PGF)"/>
            <person name="Walter F."/>
            <person name="Albersmeier A."/>
            <person name="Kalinowski J."/>
            <person name="Ruckert C."/>
        </authorList>
    </citation>
    <scope>NUCLEOTIDE SEQUENCE</scope>
    <source>
        <strain evidence="3">NBRC 112290</strain>
    </source>
</reference>
<dbReference type="AlphaFoldDB" id="A0AA37UHE6"/>
<evidence type="ECO:0000256" key="1">
    <source>
        <dbReference type="SAM" id="MobiDB-lite"/>
    </source>
</evidence>
<keyword evidence="4" id="KW-1185">Reference proteome</keyword>
<feature type="transmembrane region" description="Helical" evidence="2">
    <location>
        <begin position="128"/>
        <end position="146"/>
    </location>
</feature>
<sequence length="262" mass="27374">MSQPGPEGVDGSDGRHGSDVPAWRDTPEVAPDRSPAFADGVSAVLNGADDAVGRVLDAVMAGVGSAPGPAVTPERVQLLHERATQVVPPLARTLRWTRWPSLLLLVVGAVAPLPLLVLALTWDGVPRLVGVVASLGAIVPALLFGISRRGTLRAAAAPGAVVEELTAFTSHLTDGLGIMDRIHAVTERGGGVRLLSRLRAIWNVLQLPADALDHLDAQEHLRWLVPPRVGETWARLVAMLWTAVGCVVLAVALGAVSLTGVL</sequence>
<dbReference type="EMBL" id="BSUM01000001">
    <property type="protein sequence ID" value="GMA30768.1"/>
    <property type="molecule type" value="Genomic_DNA"/>
</dbReference>
<name>A0AA37UHE6_9MICO</name>
<protein>
    <submittedName>
        <fullName evidence="3">Uncharacterized protein</fullName>
    </submittedName>
</protein>
<comment type="caution">
    <text evidence="3">The sequence shown here is derived from an EMBL/GenBank/DDBJ whole genome shotgun (WGS) entry which is preliminary data.</text>
</comment>
<evidence type="ECO:0000313" key="3">
    <source>
        <dbReference type="EMBL" id="GMA30768.1"/>
    </source>
</evidence>
<dbReference type="Proteomes" id="UP001157161">
    <property type="component" value="Unassembled WGS sequence"/>
</dbReference>
<evidence type="ECO:0000313" key="4">
    <source>
        <dbReference type="Proteomes" id="UP001157161"/>
    </source>
</evidence>
<dbReference type="RefSeq" id="WP_284249522.1">
    <property type="nucleotide sequence ID" value="NZ_BSUM01000001.1"/>
</dbReference>
<keyword evidence="2" id="KW-0812">Transmembrane</keyword>
<proteinExistence type="predicted"/>
<keyword evidence="2" id="KW-1133">Transmembrane helix</keyword>
<accession>A0AA37UHE6</accession>
<feature type="transmembrane region" description="Helical" evidence="2">
    <location>
        <begin position="102"/>
        <end position="122"/>
    </location>
</feature>
<reference evidence="3" key="2">
    <citation type="submission" date="2023-02" db="EMBL/GenBank/DDBJ databases">
        <authorList>
            <person name="Sun Q."/>
            <person name="Mori K."/>
        </authorList>
    </citation>
    <scope>NUCLEOTIDE SEQUENCE</scope>
    <source>
        <strain evidence="3">NBRC 112290</strain>
    </source>
</reference>